<dbReference type="InterPro" id="IPR003439">
    <property type="entry name" value="ABC_transporter-like_ATP-bd"/>
</dbReference>
<dbReference type="Pfam" id="PF00005">
    <property type="entry name" value="ABC_tran"/>
    <property type="match status" value="1"/>
</dbReference>
<evidence type="ECO:0000259" key="7">
    <source>
        <dbReference type="Pfam" id="PF00005"/>
    </source>
</evidence>
<dbReference type="EMBL" id="JAUUTY010000001">
    <property type="protein sequence ID" value="KAK1695061.1"/>
    <property type="molecule type" value="Genomic_DNA"/>
</dbReference>
<dbReference type="Gene3D" id="3.40.50.300">
    <property type="entry name" value="P-loop containing nucleotide triphosphate hydrolases"/>
    <property type="match status" value="1"/>
</dbReference>
<accession>A0AAD8TVZ4</accession>
<dbReference type="Proteomes" id="UP001231189">
    <property type="component" value="Unassembled WGS sequence"/>
</dbReference>
<evidence type="ECO:0000313" key="8">
    <source>
        <dbReference type="EMBL" id="KAK1695061.1"/>
    </source>
</evidence>
<evidence type="ECO:0000256" key="6">
    <source>
        <dbReference type="SAM" id="MobiDB-lite"/>
    </source>
</evidence>
<evidence type="ECO:0000313" key="9">
    <source>
        <dbReference type="Proteomes" id="UP001231189"/>
    </source>
</evidence>
<dbReference type="PANTHER" id="PTHR48041:SF56">
    <property type="entry name" value="ABC TRANSPORTER G FAMILY MEMBER 25"/>
    <property type="match status" value="1"/>
</dbReference>
<feature type="region of interest" description="Disordered" evidence="6">
    <location>
        <begin position="126"/>
        <end position="155"/>
    </location>
</feature>
<evidence type="ECO:0000256" key="3">
    <source>
        <dbReference type="ARBA" id="ARBA00022692"/>
    </source>
</evidence>
<reference evidence="8" key="1">
    <citation type="submission" date="2023-07" db="EMBL/GenBank/DDBJ databases">
        <title>A chromosome-level genome assembly of Lolium multiflorum.</title>
        <authorList>
            <person name="Chen Y."/>
            <person name="Copetti D."/>
            <person name="Kolliker R."/>
            <person name="Studer B."/>
        </authorList>
    </citation>
    <scope>NUCLEOTIDE SEQUENCE</scope>
    <source>
        <strain evidence="8">02402/16</strain>
        <tissue evidence="8">Leaf</tissue>
    </source>
</reference>
<dbReference type="GO" id="GO:0016887">
    <property type="term" value="F:ATP hydrolysis activity"/>
    <property type="evidence" value="ECO:0007669"/>
    <property type="project" value="InterPro"/>
</dbReference>
<keyword evidence="9" id="KW-1185">Reference proteome</keyword>
<dbReference type="AlphaFoldDB" id="A0AAD8TVZ4"/>
<protein>
    <recommendedName>
        <fullName evidence="7">ABC transporter domain-containing protein</fullName>
    </recommendedName>
</protein>
<evidence type="ECO:0000256" key="2">
    <source>
        <dbReference type="ARBA" id="ARBA00022448"/>
    </source>
</evidence>
<dbReference type="InterPro" id="IPR050352">
    <property type="entry name" value="ABCG_transporters"/>
</dbReference>
<proteinExistence type="predicted"/>
<dbReference type="GO" id="GO:0005886">
    <property type="term" value="C:plasma membrane"/>
    <property type="evidence" value="ECO:0007669"/>
    <property type="project" value="TreeGrafter"/>
</dbReference>
<feature type="domain" description="ABC transporter" evidence="7">
    <location>
        <begin position="3"/>
        <end position="54"/>
    </location>
</feature>
<dbReference type="GO" id="GO:0042626">
    <property type="term" value="F:ATPase-coupled transmembrane transporter activity"/>
    <property type="evidence" value="ECO:0007669"/>
    <property type="project" value="TreeGrafter"/>
</dbReference>
<organism evidence="8 9">
    <name type="scientific">Lolium multiflorum</name>
    <name type="common">Italian ryegrass</name>
    <name type="synonym">Lolium perenne subsp. multiflorum</name>
    <dbReference type="NCBI Taxonomy" id="4521"/>
    <lineage>
        <taxon>Eukaryota</taxon>
        <taxon>Viridiplantae</taxon>
        <taxon>Streptophyta</taxon>
        <taxon>Embryophyta</taxon>
        <taxon>Tracheophyta</taxon>
        <taxon>Spermatophyta</taxon>
        <taxon>Magnoliopsida</taxon>
        <taxon>Liliopsida</taxon>
        <taxon>Poales</taxon>
        <taxon>Poaceae</taxon>
        <taxon>BOP clade</taxon>
        <taxon>Pooideae</taxon>
        <taxon>Poodae</taxon>
        <taxon>Poeae</taxon>
        <taxon>Poeae Chloroplast Group 2 (Poeae type)</taxon>
        <taxon>Loliodinae</taxon>
        <taxon>Loliinae</taxon>
        <taxon>Lolium</taxon>
    </lineage>
</organism>
<comment type="caution">
    <text evidence="8">The sequence shown here is derived from an EMBL/GenBank/DDBJ whole genome shotgun (WGS) entry which is preliminary data.</text>
</comment>
<dbReference type="InterPro" id="IPR027417">
    <property type="entry name" value="P-loop_NTPase"/>
</dbReference>
<keyword evidence="3" id="KW-0812">Transmembrane</keyword>
<evidence type="ECO:0000256" key="4">
    <source>
        <dbReference type="ARBA" id="ARBA00022989"/>
    </source>
</evidence>
<gene>
    <name evidence="8" type="ORF">QYE76_011758</name>
</gene>
<name>A0AAD8TVZ4_LOLMU</name>
<dbReference type="GO" id="GO:0005524">
    <property type="term" value="F:ATP binding"/>
    <property type="evidence" value="ECO:0007669"/>
    <property type="project" value="InterPro"/>
</dbReference>
<sequence length="155" mass="15973">MAVQALIADLGLGACAHPIVSNAFVCSVSGGERKRVSIGHELLVNPSLLVLDEPPPTPPPRPVSSARSRRCHARGARFAHTLIGPRARERCLAMGAIAAGAPRKVFGGGRGTTACAPQQGFGYTGSAAAGDRRQQGIAHEAEERIGGKADGATEF</sequence>
<feature type="compositionally biased region" description="Basic and acidic residues" evidence="6">
    <location>
        <begin position="130"/>
        <end position="147"/>
    </location>
</feature>
<comment type="subcellular location">
    <subcellularLocation>
        <location evidence="1">Membrane</location>
        <topology evidence="1">Multi-pass membrane protein</topology>
    </subcellularLocation>
</comment>
<keyword evidence="5" id="KW-0472">Membrane</keyword>
<keyword evidence="2" id="KW-0813">Transport</keyword>
<keyword evidence="4" id="KW-1133">Transmembrane helix</keyword>
<dbReference type="PANTHER" id="PTHR48041">
    <property type="entry name" value="ABC TRANSPORTER G FAMILY MEMBER 28"/>
    <property type="match status" value="1"/>
</dbReference>
<evidence type="ECO:0000256" key="1">
    <source>
        <dbReference type="ARBA" id="ARBA00004141"/>
    </source>
</evidence>
<dbReference type="SUPFAM" id="SSF52540">
    <property type="entry name" value="P-loop containing nucleoside triphosphate hydrolases"/>
    <property type="match status" value="1"/>
</dbReference>
<evidence type="ECO:0000256" key="5">
    <source>
        <dbReference type="ARBA" id="ARBA00023136"/>
    </source>
</evidence>